<dbReference type="Proteomes" id="UP000005642">
    <property type="component" value="Segment"/>
</dbReference>
<dbReference type="KEGG" id="vg:11459606"/>
<reference evidence="1 2" key="1">
    <citation type="journal article" date="2011" name="Appl. Environ. Microbiol.">
        <title>Genome sequence and characterization of the related Gordonia phages GTE5 and GRU1 and their use as potential biocontrol agents.</title>
        <authorList>
            <person name="Petrovski S."/>
            <person name="Tillett D."/>
            <person name="Seviour R.J."/>
        </authorList>
    </citation>
    <scope>NUCLEOTIDE SEQUENCE [LARGE SCALE GENOMIC DNA]</scope>
</reference>
<sequence length="121" mass="13890">MCVQGDPLHRRPSLFSRISAFSRATRERWDDGRVRARRNSSSRSLAWRFSLSVNRFHWGSARARIHQWRSGCPSFNRQTRVPPVTECSLTTGHGKCGFKIGTRFTMVMGSSESCSKIRWNG</sequence>
<evidence type="ECO:0000313" key="2">
    <source>
        <dbReference type="Proteomes" id="UP000005642"/>
    </source>
</evidence>
<accession>G8EK08</accession>
<name>G8EK08_9CAUD</name>
<protein>
    <submittedName>
        <fullName evidence="1">Uncharacterized protein</fullName>
    </submittedName>
</protein>
<keyword evidence="2" id="KW-1185">Reference proteome</keyword>
<dbReference type="EMBL" id="JF923797">
    <property type="protein sequence ID" value="AET09890.1"/>
    <property type="molecule type" value="Genomic_DNA"/>
</dbReference>
<dbReference type="RefSeq" id="YP_004935872.1">
    <property type="nucleotide sequence ID" value="NC_016435.1"/>
</dbReference>
<organism evidence="1 2">
    <name type="scientific">Gordonia phage GRU1</name>
    <dbReference type="NCBI Taxonomy" id="1109710"/>
    <lineage>
        <taxon>Viruses</taxon>
        <taxon>Duplodnaviria</taxon>
        <taxon>Heunggongvirae</taxon>
        <taxon>Uroviricota</taxon>
        <taxon>Caudoviricetes</taxon>
        <taxon>Zierdtviridae</taxon>
        <taxon>Emilbogenvirinae</taxon>
        <taxon>Gruunavirus</taxon>
        <taxon>Gruunavirus GRU1</taxon>
    </lineage>
</organism>
<proteinExistence type="predicted"/>
<evidence type="ECO:0000313" key="1">
    <source>
        <dbReference type="EMBL" id="AET09890.1"/>
    </source>
</evidence>
<dbReference type="GeneID" id="11459606"/>